<dbReference type="EMBL" id="OU015569">
    <property type="protein sequence ID" value="CAG5099840.1"/>
    <property type="molecule type" value="Genomic_DNA"/>
</dbReference>
<dbReference type="InterPro" id="IPR036964">
    <property type="entry name" value="RASGEF_cat_dom_sf"/>
</dbReference>
<gene>
    <name evidence="2" type="ORF">OKIOD_LOCUS8270</name>
</gene>
<dbReference type="Gene3D" id="1.10.840.10">
    <property type="entry name" value="Ras guanine-nucleotide exchange factors catalytic domain"/>
    <property type="match status" value="1"/>
</dbReference>
<reference evidence="2 3" key="1">
    <citation type="submission" date="2021-04" db="EMBL/GenBank/DDBJ databases">
        <authorList>
            <person name="Bliznina A."/>
        </authorList>
    </citation>
    <scope>NUCLEOTIDE SEQUENCE [LARGE SCALE GENOMIC DNA]</scope>
</reference>
<keyword evidence="3" id="KW-1185">Reference proteome</keyword>
<dbReference type="InterPro" id="IPR023578">
    <property type="entry name" value="Ras_GEF_dom_sf"/>
</dbReference>
<proteinExistence type="predicted"/>
<protein>
    <submittedName>
        <fullName evidence="2">Oidioi.mRNA.OKI2018_I69.XSR.g16712.t1.cds</fullName>
    </submittedName>
</protein>
<evidence type="ECO:0000256" key="1">
    <source>
        <dbReference type="SAM" id="MobiDB-lite"/>
    </source>
</evidence>
<dbReference type="SUPFAM" id="SSF48366">
    <property type="entry name" value="Ras GEF"/>
    <property type="match status" value="1"/>
</dbReference>
<evidence type="ECO:0000313" key="3">
    <source>
        <dbReference type="Proteomes" id="UP001158576"/>
    </source>
</evidence>
<feature type="compositionally biased region" description="Low complexity" evidence="1">
    <location>
        <begin position="138"/>
        <end position="149"/>
    </location>
</feature>
<evidence type="ECO:0000313" key="2">
    <source>
        <dbReference type="EMBL" id="CAG5099840.1"/>
    </source>
</evidence>
<dbReference type="Proteomes" id="UP001158576">
    <property type="component" value="Chromosome XSR"/>
</dbReference>
<feature type="region of interest" description="Disordered" evidence="1">
    <location>
        <begin position="130"/>
        <end position="159"/>
    </location>
</feature>
<accession>A0ABN7SH01</accession>
<sequence>MIIKPIEALQSLKKYLENATKKSSTSKLGYSETTLRRTGSRRCSRSNSIAQSFSAGTIKRSRLNRKSHRESVRYTVIQAESESEEENIMENNHVRVVEAFDEIVSELESVSLVAKCRSLIRPSSIKSQRPQSAYVPKGFGSTSSSGVSSPDMADRDSGYQSSIFDDGEDSSAQCTEKIFKIVDFWSKSFPGDLQIPETLHILMGILEHLRSQEIISLQQSSDIVLRVHRHSALLCNRLVAPRFQPEVAKKNLRLKPFVKNYSVDVLAEYLTCKELQFLRQTCQEDFLTFGKRRKNSLDLWAEWFNELSQQAAAQVCLVTGYAMKKVRSQRLRVLKHITDPSFNFKNYRIISKHQSKSLPCEIPFVSLLVKDACFQAEEIRKLGQEAPLPTEKLFHAFSQTALPLSKLYERQQNPPSQKLNATLDAEFRLCDFSKSDDFLFMGSFKLESPANAFEKSLYKQTKQKIKNAF</sequence>
<name>A0ABN7SH01_OIKDI</name>
<organism evidence="2 3">
    <name type="scientific">Oikopleura dioica</name>
    <name type="common">Tunicate</name>
    <dbReference type="NCBI Taxonomy" id="34765"/>
    <lineage>
        <taxon>Eukaryota</taxon>
        <taxon>Metazoa</taxon>
        <taxon>Chordata</taxon>
        <taxon>Tunicata</taxon>
        <taxon>Appendicularia</taxon>
        <taxon>Copelata</taxon>
        <taxon>Oikopleuridae</taxon>
        <taxon>Oikopleura</taxon>
    </lineage>
</organism>